<keyword evidence="2" id="KW-1185">Reference proteome</keyword>
<sequence>MRFFVEYNNAWWFEFVTAVVVPAVGYDPDSDTGFIVLDIEYGTDTLRAMQHVHFTGALIGRIRTYASSTFFSRPRPLVELDAHGNSFWLEAGYHLLASAEAAVDFLDSDVGQQFSEQSPTAQPIARIRANLAELLGRI</sequence>
<gene>
    <name evidence="1" type="ORF">GS4_17_00700</name>
</gene>
<proteinExistence type="predicted"/>
<protein>
    <submittedName>
        <fullName evidence="1">Uncharacterized protein</fullName>
    </submittedName>
</protein>
<accession>M0QJQ1</accession>
<comment type="caution">
    <text evidence="1">The sequence shown here is derived from an EMBL/GenBank/DDBJ whole genome shotgun (WGS) entry which is preliminary data.</text>
</comment>
<evidence type="ECO:0000313" key="2">
    <source>
        <dbReference type="Proteomes" id="UP000011666"/>
    </source>
</evidence>
<dbReference type="EMBL" id="BANX01000017">
    <property type="protein sequence ID" value="GAC68684.1"/>
    <property type="molecule type" value="Genomic_DNA"/>
</dbReference>
<dbReference type="Proteomes" id="UP000011666">
    <property type="component" value="Unassembled WGS sequence"/>
</dbReference>
<name>M0QJQ1_9ACTN</name>
<dbReference type="eggNOG" id="ENOG5033QFW">
    <property type="taxonomic scope" value="Bacteria"/>
</dbReference>
<organism evidence="1 2">
    <name type="scientific">Gordonia soli NBRC 108243</name>
    <dbReference type="NCBI Taxonomy" id="1223545"/>
    <lineage>
        <taxon>Bacteria</taxon>
        <taxon>Bacillati</taxon>
        <taxon>Actinomycetota</taxon>
        <taxon>Actinomycetes</taxon>
        <taxon>Mycobacteriales</taxon>
        <taxon>Gordoniaceae</taxon>
        <taxon>Gordonia</taxon>
    </lineage>
</organism>
<evidence type="ECO:0000313" key="1">
    <source>
        <dbReference type="EMBL" id="GAC68684.1"/>
    </source>
</evidence>
<reference evidence="1 2" key="1">
    <citation type="submission" date="2013-01" db="EMBL/GenBank/DDBJ databases">
        <title>Whole genome shotgun sequence of Gordonia soli NBRC 108243.</title>
        <authorList>
            <person name="Isaki-Nakamura S."/>
            <person name="Hosoyama A."/>
            <person name="Tsuchikane K."/>
            <person name="Ando Y."/>
            <person name="Baba S."/>
            <person name="Ohji S."/>
            <person name="Hamada M."/>
            <person name="Tamura T."/>
            <person name="Yamazoe A."/>
            <person name="Yamazaki S."/>
            <person name="Fujita N."/>
        </authorList>
    </citation>
    <scope>NUCLEOTIDE SEQUENCE [LARGE SCALE GENOMIC DNA]</scope>
    <source>
        <strain evidence="1 2">NBRC 108243</strain>
    </source>
</reference>
<dbReference type="RefSeq" id="WP_007621029.1">
    <property type="nucleotide sequence ID" value="NZ_BANX01000017.1"/>
</dbReference>
<dbReference type="AlphaFoldDB" id="M0QJQ1"/>